<gene>
    <name evidence="5" type="ordered locus">A2cp1_2368</name>
</gene>
<dbReference type="CDD" id="cd18103">
    <property type="entry name" value="SpoU-like_RlmB"/>
    <property type="match status" value="1"/>
</dbReference>
<evidence type="ECO:0000259" key="4">
    <source>
        <dbReference type="SMART" id="SM00967"/>
    </source>
</evidence>
<dbReference type="Proteomes" id="UP000007089">
    <property type="component" value="Chromosome"/>
</dbReference>
<evidence type="ECO:0000313" key="6">
    <source>
        <dbReference type="Proteomes" id="UP000007089"/>
    </source>
</evidence>
<dbReference type="SUPFAM" id="SSF55315">
    <property type="entry name" value="L30e-like"/>
    <property type="match status" value="1"/>
</dbReference>
<dbReference type="GO" id="GO:0005829">
    <property type="term" value="C:cytosol"/>
    <property type="evidence" value="ECO:0007669"/>
    <property type="project" value="TreeGrafter"/>
</dbReference>
<dbReference type="AlphaFoldDB" id="B8JB79"/>
<dbReference type="NCBIfam" id="TIGR00186">
    <property type="entry name" value="rRNA_methyl_3"/>
    <property type="match status" value="1"/>
</dbReference>
<dbReference type="GO" id="GO:0003723">
    <property type="term" value="F:RNA binding"/>
    <property type="evidence" value="ECO:0007669"/>
    <property type="project" value="InterPro"/>
</dbReference>
<dbReference type="PANTHER" id="PTHR46429">
    <property type="entry name" value="23S RRNA (GUANOSINE-2'-O-)-METHYLTRANSFERASE RLMB"/>
    <property type="match status" value="1"/>
</dbReference>
<evidence type="ECO:0000256" key="1">
    <source>
        <dbReference type="ARBA" id="ARBA00007228"/>
    </source>
</evidence>
<dbReference type="InterPro" id="IPR013123">
    <property type="entry name" value="SpoU_subst-bd"/>
</dbReference>
<dbReference type="Gene3D" id="3.40.1280.10">
    <property type="match status" value="1"/>
</dbReference>
<keyword evidence="3" id="KW-0808">Transferase</keyword>
<accession>B8JB79</accession>
<dbReference type="EMBL" id="CP001359">
    <property type="protein sequence ID" value="ACL65706.1"/>
    <property type="molecule type" value="Genomic_DNA"/>
</dbReference>
<dbReference type="Pfam" id="PF08032">
    <property type="entry name" value="SpoU_sub_bind"/>
    <property type="match status" value="1"/>
</dbReference>
<dbReference type="GO" id="GO:0008173">
    <property type="term" value="F:RNA methyltransferase activity"/>
    <property type="evidence" value="ECO:0007669"/>
    <property type="project" value="InterPro"/>
</dbReference>
<dbReference type="InterPro" id="IPR004441">
    <property type="entry name" value="rRNA_MeTrfase_TrmH"/>
</dbReference>
<keyword evidence="2 5" id="KW-0489">Methyltransferase</keyword>
<evidence type="ECO:0000256" key="3">
    <source>
        <dbReference type="ARBA" id="ARBA00022679"/>
    </source>
</evidence>
<dbReference type="InterPro" id="IPR029026">
    <property type="entry name" value="tRNA_m1G_MTases_N"/>
</dbReference>
<dbReference type="InterPro" id="IPR001537">
    <property type="entry name" value="SpoU_MeTrfase"/>
</dbReference>
<dbReference type="KEGG" id="acp:A2cp1_2368"/>
<dbReference type="FunFam" id="3.40.1280.10:FF:000008">
    <property type="entry name" value="Group 3 RNA methyltransferase TrmH"/>
    <property type="match status" value="1"/>
</dbReference>
<proteinExistence type="inferred from homology"/>
<sequence>MRVVYGVNPVRELLRAGGGDVAEVWLAEGGTRGAAFAELERLGRGAGAKVRAAPRAKLDRLAGTDRHQGVVAVVADFRYAELEDLLARAQAGGRPPLLVVLDGVEDPHNLGAIIRSAHALGSHGVVIPRDRAVGVTPAVAKASAGAVERCPVARVTNVAKTLERLKEAGIWSVALAADGERPLGEVDLKGPTALVLGSEGEGIRPLVRRTCDLSARIPMSGDLDSLSVSASAAVALYEAARQRAGTPSKSAVEMRP</sequence>
<dbReference type="HOGENOM" id="CLU_021322_0_1_7"/>
<dbReference type="RefSeq" id="WP_012633521.1">
    <property type="nucleotide sequence ID" value="NC_011891.1"/>
</dbReference>
<dbReference type="InterPro" id="IPR029064">
    <property type="entry name" value="Ribosomal_eL30-like_sf"/>
</dbReference>
<organism evidence="5 6">
    <name type="scientific">Anaeromyxobacter dehalogenans (strain ATCC BAA-258 / DSM 21875 / 2CP-1)</name>
    <dbReference type="NCBI Taxonomy" id="455488"/>
    <lineage>
        <taxon>Bacteria</taxon>
        <taxon>Pseudomonadati</taxon>
        <taxon>Myxococcota</taxon>
        <taxon>Myxococcia</taxon>
        <taxon>Myxococcales</taxon>
        <taxon>Cystobacterineae</taxon>
        <taxon>Anaeromyxobacteraceae</taxon>
        <taxon>Anaeromyxobacter</taxon>
    </lineage>
</organism>
<evidence type="ECO:0000313" key="5">
    <source>
        <dbReference type="EMBL" id="ACL65706.1"/>
    </source>
</evidence>
<feature type="domain" description="RNA 2-O ribose methyltransferase substrate binding" evidence="4">
    <location>
        <begin position="3"/>
        <end position="80"/>
    </location>
</feature>
<dbReference type="GO" id="GO:0032259">
    <property type="term" value="P:methylation"/>
    <property type="evidence" value="ECO:0007669"/>
    <property type="project" value="UniProtKB-KW"/>
</dbReference>
<comment type="similarity">
    <text evidence="1">Belongs to the class IV-like SAM-binding methyltransferase superfamily. RNA methyltransferase TrmH family.</text>
</comment>
<dbReference type="Gene3D" id="3.30.1330.30">
    <property type="match status" value="1"/>
</dbReference>
<dbReference type="InterPro" id="IPR029028">
    <property type="entry name" value="Alpha/beta_knot_MTases"/>
</dbReference>
<dbReference type="Pfam" id="PF00588">
    <property type="entry name" value="SpoU_methylase"/>
    <property type="match status" value="1"/>
</dbReference>
<name>B8JB79_ANAD2</name>
<dbReference type="SMART" id="SM00967">
    <property type="entry name" value="SpoU_sub_bind"/>
    <property type="match status" value="1"/>
</dbReference>
<dbReference type="PANTHER" id="PTHR46429:SF1">
    <property type="entry name" value="23S RRNA (GUANOSINE-2'-O-)-METHYLTRANSFERASE RLMB"/>
    <property type="match status" value="1"/>
</dbReference>
<protein>
    <submittedName>
        <fullName evidence="5">RNA methyltransferase, TrmH family, group 3</fullName>
    </submittedName>
</protein>
<keyword evidence="6" id="KW-1185">Reference proteome</keyword>
<dbReference type="GO" id="GO:0006396">
    <property type="term" value="P:RNA processing"/>
    <property type="evidence" value="ECO:0007669"/>
    <property type="project" value="InterPro"/>
</dbReference>
<evidence type="ECO:0000256" key="2">
    <source>
        <dbReference type="ARBA" id="ARBA00022603"/>
    </source>
</evidence>
<reference evidence="5" key="1">
    <citation type="submission" date="2009-01" db="EMBL/GenBank/DDBJ databases">
        <title>Complete sequence of Anaeromyxobacter dehalogenans 2CP-1.</title>
        <authorList>
            <consortium name="US DOE Joint Genome Institute"/>
            <person name="Lucas S."/>
            <person name="Copeland A."/>
            <person name="Lapidus A."/>
            <person name="Glavina del Rio T."/>
            <person name="Dalin E."/>
            <person name="Tice H."/>
            <person name="Bruce D."/>
            <person name="Goodwin L."/>
            <person name="Pitluck S."/>
            <person name="Saunders E."/>
            <person name="Brettin T."/>
            <person name="Detter J.C."/>
            <person name="Han C."/>
            <person name="Larimer F."/>
            <person name="Land M."/>
            <person name="Hauser L."/>
            <person name="Kyrpides N."/>
            <person name="Ovchinnikova G."/>
            <person name="Beliaev A.S."/>
            <person name="Richardson P."/>
        </authorList>
    </citation>
    <scope>NUCLEOTIDE SEQUENCE</scope>
    <source>
        <strain evidence="5">2CP-1</strain>
    </source>
</reference>
<dbReference type="SUPFAM" id="SSF75217">
    <property type="entry name" value="alpha/beta knot"/>
    <property type="match status" value="1"/>
</dbReference>